<evidence type="ECO:0000256" key="1">
    <source>
        <dbReference type="SAM" id="MobiDB-lite"/>
    </source>
</evidence>
<sequence>MGNALACLSPVKKGGGNGNYSKESKKYGDYHRQNSGQSLAWTAAGTEVESLPDPKLVLTHTEVPTALQIRKHLFSLDMPPYMPDQYGQPRVSGEATLPDDSYIVKLVKTLQSCLVALGATRNNALTTAKLESWAVLIYESMSGHGRDFHGIQHVFDISYNAGALETVSVLFHDVIYLSIDGGLTERQSHILDGVIKNYNKRMRAPPGVTVPLIIGKIDPEKDILLAIVANVFGYDLSRKVVLEKGENEFLSAVVALRVLSSVLTLAQLAQVAAIIEHTIPFRMPDANRDRPPVKLFRRLKHTNEMFGIGMSQQDMVETIQRAVDVANRDVGNFCTTDRAWFLDNTWNLLPETNLPLRDASLYTVGDFFFALKKMEGFFSFLDASCVYNAFRRVPDPLTLSLMTKRAQSNIAIGRQYIRAKLVTQAILAAMAELSGGGDIPISIFMGDLPDINDYCTRLDDYIPSADKQDDELLLDDIDVDSVSSDTAVPGRKASITMISTAITPPAAAAAAAVPEDEYFSDHETNDHGTHDTPTMITREDEQTSSTQPQKKEKEEPLIDVEVYELLAEGRRTDTKFDMRHSKFAAYVYRKLGDRGLEERISLCVYPVTPTSANALLATIPFLVEIVSIVSKVAITRADALRRIVHNLPHPNDIS</sequence>
<accession>A0A7S2UT77</accession>
<gene>
    <name evidence="2" type="ORF">ASEP1449_LOCUS19438</name>
</gene>
<reference evidence="2" key="1">
    <citation type="submission" date="2021-01" db="EMBL/GenBank/DDBJ databases">
        <authorList>
            <person name="Corre E."/>
            <person name="Pelletier E."/>
            <person name="Niang G."/>
            <person name="Scheremetjew M."/>
            <person name="Finn R."/>
            <person name="Kale V."/>
            <person name="Holt S."/>
            <person name="Cochrane G."/>
            <person name="Meng A."/>
            <person name="Brown T."/>
            <person name="Cohen L."/>
        </authorList>
    </citation>
    <scope>NUCLEOTIDE SEQUENCE</scope>
    <source>
        <strain evidence="2">CCMP2084</strain>
    </source>
</reference>
<feature type="region of interest" description="Disordered" evidence="1">
    <location>
        <begin position="520"/>
        <end position="554"/>
    </location>
</feature>
<feature type="compositionally biased region" description="Basic and acidic residues" evidence="1">
    <location>
        <begin position="520"/>
        <end position="530"/>
    </location>
</feature>
<name>A0A7S2UT77_9STRA</name>
<organism evidence="2">
    <name type="scientific">Attheya septentrionalis</name>
    <dbReference type="NCBI Taxonomy" id="420275"/>
    <lineage>
        <taxon>Eukaryota</taxon>
        <taxon>Sar</taxon>
        <taxon>Stramenopiles</taxon>
        <taxon>Ochrophyta</taxon>
        <taxon>Bacillariophyta</taxon>
        <taxon>Coscinodiscophyceae</taxon>
        <taxon>Chaetocerotophycidae</taxon>
        <taxon>Chaetocerotales</taxon>
        <taxon>Attheyaceae</taxon>
        <taxon>Attheya</taxon>
    </lineage>
</organism>
<dbReference type="EMBL" id="HBHQ01028649">
    <property type="protein sequence ID" value="CAD9827604.1"/>
    <property type="molecule type" value="Transcribed_RNA"/>
</dbReference>
<protein>
    <submittedName>
        <fullName evidence="2">Uncharacterized protein</fullName>
    </submittedName>
</protein>
<evidence type="ECO:0000313" key="2">
    <source>
        <dbReference type="EMBL" id="CAD9827604.1"/>
    </source>
</evidence>
<proteinExistence type="predicted"/>
<dbReference type="AlphaFoldDB" id="A0A7S2UT77"/>